<reference evidence="7 8" key="1">
    <citation type="submission" date="2016-10" db="EMBL/GenBank/DDBJ databases">
        <authorList>
            <person name="de Groot N.N."/>
        </authorList>
    </citation>
    <scope>NUCLEOTIDE SEQUENCE [LARGE SCALE GENOMIC DNA]</scope>
    <source>
        <strain evidence="7 8">DSM 21800</strain>
    </source>
</reference>
<dbReference type="InterPro" id="IPR017039">
    <property type="entry name" value="Virul_fac_BrkB"/>
</dbReference>
<name>A0A1H2AQ07_9ACTN</name>
<feature type="transmembrane region" description="Helical" evidence="6">
    <location>
        <begin position="48"/>
        <end position="70"/>
    </location>
</feature>
<feature type="transmembrane region" description="Helical" evidence="6">
    <location>
        <begin position="158"/>
        <end position="179"/>
    </location>
</feature>
<dbReference type="STRING" id="630515.SAMN04489812_6129"/>
<organism evidence="7 8">
    <name type="scientific">Microlunatus soli</name>
    <dbReference type="NCBI Taxonomy" id="630515"/>
    <lineage>
        <taxon>Bacteria</taxon>
        <taxon>Bacillati</taxon>
        <taxon>Actinomycetota</taxon>
        <taxon>Actinomycetes</taxon>
        <taxon>Propionibacteriales</taxon>
        <taxon>Propionibacteriaceae</taxon>
        <taxon>Microlunatus</taxon>
    </lineage>
</organism>
<keyword evidence="8" id="KW-1185">Reference proteome</keyword>
<evidence type="ECO:0000256" key="2">
    <source>
        <dbReference type="ARBA" id="ARBA00022475"/>
    </source>
</evidence>
<dbReference type="EMBL" id="LT629772">
    <property type="protein sequence ID" value="SDT48004.1"/>
    <property type="molecule type" value="Genomic_DNA"/>
</dbReference>
<keyword evidence="2" id="KW-1003">Cell membrane</keyword>
<dbReference type="RefSeq" id="WP_091531416.1">
    <property type="nucleotide sequence ID" value="NZ_LT629772.1"/>
</dbReference>
<feature type="transmembrane region" description="Helical" evidence="6">
    <location>
        <begin position="267"/>
        <end position="287"/>
    </location>
</feature>
<sequence length="308" mass="33046">MTDRPVPARHRGDVGDRGRRGLHAVRRILAVTLAACFRNRVTGLAGEAAFFAILSLPPLIFAGVGTLGFVASQIRPAVIQEFRTELLELASRILTPSAVQSVIAPTIDDVLAGGRADVISVGFLIALWSGSRALNVFIDAIGIMYGHQGHRHFVRARLLSFLLYVAFLLVAVVLIPLVLAGPSFVERILPDPIGWLGDLYWPIVLIGSAFFLASLYDVSLPRGYQLRWALPGAGLAMLIWVGGSWALRKALSLSSGTPSVYGPLAAPIALLLWLYLISLAVLIGAAFNSAIDEFAHPQASPEHSVTES</sequence>
<feature type="transmembrane region" description="Helical" evidence="6">
    <location>
        <begin position="199"/>
        <end position="216"/>
    </location>
</feature>
<evidence type="ECO:0000256" key="3">
    <source>
        <dbReference type="ARBA" id="ARBA00022692"/>
    </source>
</evidence>
<evidence type="ECO:0000256" key="4">
    <source>
        <dbReference type="ARBA" id="ARBA00022989"/>
    </source>
</evidence>
<keyword evidence="5 6" id="KW-0472">Membrane</keyword>
<dbReference type="PIRSF" id="PIRSF035875">
    <property type="entry name" value="RNase_BN"/>
    <property type="match status" value="1"/>
</dbReference>
<feature type="transmembrane region" description="Helical" evidence="6">
    <location>
        <begin position="228"/>
        <end position="247"/>
    </location>
</feature>
<comment type="subcellular location">
    <subcellularLocation>
        <location evidence="1">Cell membrane</location>
        <topology evidence="1">Multi-pass membrane protein</topology>
    </subcellularLocation>
</comment>
<gene>
    <name evidence="7" type="ORF">SAMN04489812_6129</name>
</gene>
<keyword evidence="4 6" id="KW-1133">Transmembrane helix</keyword>
<evidence type="ECO:0000256" key="5">
    <source>
        <dbReference type="ARBA" id="ARBA00023136"/>
    </source>
</evidence>
<dbReference type="OrthoDB" id="3209118at2"/>
<dbReference type="Pfam" id="PF03631">
    <property type="entry name" value="Virul_fac_BrkB"/>
    <property type="match status" value="1"/>
</dbReference>
<dbReference type="PANTHER" id="PTHR30213:SF0">
    <property type="entry name" value="UPF0761 MEMBRANE PROTEIN YIHY"/>
    <property type="match status" value="1"/>
</dbReference>
<dbReference type="Proteomes" id="UP000199103">
    <property type="component" value="Chromosome I"/>
</dbReference>
<evidence type="ECO:0000313" key="7">
    <source>
        <dbReference type="EMBL" id="SDT48004.1"/>
    </source>
</evidence>
<proteinExistence type="predicted"/>
<evidence type="ECO:0000256" key="1">
    <source>
        <dbReference type="ARBA" id="ARBA00004651"/>
    </source>
</evidence>
<evidence type="ECO:0000256" key="6">
    <source>
        <dbReference type="SAM" id="Phobius"/>
    </source>
</evidence>
<dbReference type="PANTHER" id="PTHR30213">
    <property type="entry name" value="INNER MEMBRANE PROTEIN YHJD"/>
    <property type="match status" value="1"/>
</dbReference>
<evidence type="ECO:0000313" key="8">
    <source>
        <dbReference type="Proteomes" id="UP000199103"/>
    </source>
</evidence>
<keyword evidence="3 6" id="KW-0812">Transmembrane</keyword>
<accession>A0A1H2AQ07</accession>
<dbReference type="GO" id="GO:0005886">
    <property type="term" value="C:plasma membrane"/>
    <property type="evidence" value="ECO:0007669"/>
    <property type="project" value="UniProtKB-SubCell"/>
</dbReference>
<dbReference type="AlphaFoldDB" id="A0A1H2AQ07"/>
<protein>
    <submittedName>
        <fullName evidence="7">Membrane protein</fullName>
    </submittedName>
</protein>